<name>A0A1I4HH94_9BACI</name>
<gene>
    <name evidence="2" type="ORF">SAMN04487943_101416</name>
</gene>
<evidence type="ECO:0000313" key="2">
    <source>
        <dbReference type="EMBL" id="SFL41120.1"/>
    </source>
</evidence>
<reference evidence="3" key="1">
    <citation type="submission" date="2016-10" db="EMBL/GenBank/DDBJ databases">
        <authorList>
            <person name="Varghese N."/>
            <person name="Submissions S."/>
        </authorList>
    </citation>
    <scope>NUCLEOTIDE SEQUENCE [LARGE SCALE GENOMIC DNA]</scope>
    <source>
        <strain evidence="3">CGMCC 1.4250</strain>
    </source>
</reference>
<keyword evidence="1" id="KW-0472">Membrane</keyword>
<dbReference type="AlphaFoldDB" id="A0A1I4HH94"/>
<protein>
    <submittedName>
        <fullName evidence="2">Uncharacterized protein</fullName>
    </submittedName>
</protein>
<proteinExistence type="predicted"/>
<keyword evidence="1" id="KW-1133">Transmembrane helix</keyword>
<accession>A0A1I4HH94</accession>
<organism evidence="2 3">
    <name type="scientific">Gracilibacillus orientalis</name>
    <dbReference type="NCBI Taxonomy" id="334253"/>
    <lineage>
        <taxon>Bacteria</taxon>
        <taxon>Bacillati</taxon>
        <taxon>Bacillota</taxon>
        <taxon>Bacilli</taxon>
        <taxon>Bacillales</taxon>
        <taxon>Bacillaceae</taxon>
        <taxon>Gracilibacillus</taxon>
    </lineage>
</organism>
<evidence type="ECO:0000256" key="1">
    <source>
        <dbReference type="SAM" id="Phobius"/>
    </source>
</evidence>
<keyword evidence="1" id="KW-0812">Transmembrane</keyword>
<dbReference type="RefSeq" id="WP_175495285.1">
    <property type="nucleotide sequence ID" value="NZ_FOTR01000001.1"/>
</dbReference>
<feature type="transmembrane region" description="Helical" evidence="1">
    <location>
        <begin position="6"/>
        <end position="23"/>
    </location>
</feature>
<dbReference type="STRING" id="334253.SAMN04487943_101416"/>
<dbReference type="Proteomes" id="UP000198565">
    <property type="component" value="Unassembled WGS sequence"/>
</dbReference>
<evidence type="ECO:0000313" key="3">
    <source>
        <dbReference type="Proteomes" id="UP000198565"/>
    </source>
</evidence>
<sequence>MRNIQWLSLLGSVGVGIAAYNMMNNQGQGNQMQELLSNVTNIGNQNQ</sequence>
<keyword evidence="3" id="KW-1185">Reference proteome</keyword>
<dbReference type="EMBL" id="FOTR01000001">
    <property type="protein sequence ID" value="SFL41120.1"/>
    <property type="molecule type" value="Genomic_DNA"/>
</dbReference>